<evidence type="ECO:0000259" key="1">
    <source>
        <dbReference type="PROSITE" id="PS51857"/>
    </source>
</evidence>
<dbReference type="InterPro" id="IPR012340">
    <property type="entry name" value="NA-bd_OB-fold"/>
</dbReference>
<dbReference type="HOGENOM" id="CLU_1874275_0_0_11"/>
<gene>
    <name evidence="2" type="ORF">SacmaDRAFT_3003</name>
</gene>
<protein>
    <submittedName>
        <fullName evidence="2">Cold shock protein</fullName>
    </submittedName>
</protein>
<dbReference type="SUPFAM" id="SSF50249">
    <property type="entry name" value="Nucleic acid-binding proteins"/>
    <property type="match status" value="1"/>
</dbReference>
<dbReference type="OrthoDB" id="4382049at2"/>
<dbReference type="RefSeq" id="WP_009154624.1">
    <property type="nucleotide sequence ID" value="NZ_CM001439.1"/>
</dbReference>
<organism evidence="2 3">
    <name type="scientific">Saccharomonospora marina XMU15</name>
    <dbReference type="NCBI Taxonomy" id="882083"/>
    <lineage>
        <taxon>Bacteria</taxon>
        <taxon>Bacillati</taxon>
        <taxon>Actinomycetota</taxon>
        <taxon>Actinomycetes</taxon>
        <taxon>Pseudonocardiales</taxon>
        <taxon>Pseudonocardiaceae</taxon>
        <taxon>Saccharomonospora</taxon>
    </lineage>
</organism>
<dbReference type="STRING" id="882083.SacmaDRAFT_3003"/>
<dbReference type="Proteomes" id="UP000004926">
    <property type="component" value="Chromosome"/>
</dbReference>
<dbReference type="Gene3D" id="2.40.50.140">
    <property type="entry name" value="Nucleic acid-binding proteins"/>
    <property type="match status" value="1"/>
</dbReference>
<dbReference type="InterPro" id="IPR011129">
    <property type="entry name" value="CSD"/>
</dbReference>
<proteinExistence type="predicted"/>
<dbReference type="PRINTS" id="PR00050">
    <property type="entry name" value="COLDSHOCK"/>
</dbReference>
<evidence type="ECO:0000313" key="2">
    <source>
        <dbReference type="EMBL" id="EHR51239.1"/>
    </source>
</evidence>
<accession>H5X6L8</accession>
<dbReference type="GO" id="GO:0003676">
    <property type="term" value="F:nucleic acid binding"/>
    <property type="evidence" value="ECO:0007669"/>
    <property type="project" value="InterPro"/>
</dbReference>
<dbReference type="EMBL" id="CM001439">
    <property type="protein sequence ID" value="EHR51239.1"/>
    <property type="molecule type" value="Genomic_DNA"/>
</dbReference>
<evidence type="ECO:0000313" key="3">
    <source>
        <dbReference type="Proteomes" id="UP000004926"/>
    </source>
</evidence>
<keyword evidence="3" id="KW-1185">Reference proteome</keyword>
<dbReference type="InterPro" id="IPR050181">
    <property type="entry name" value="Cold_shock_domain"/>
</dbReference>
<reference evidence="2 3" key="1">
    <citation type="journal article" date="2012" name="Stand. Genomic Sci.">
        <title>Genome sequence of the ocean sediment bacterium Saccharomonospora marina type strain (XMU15(T)).</title>
        <authorList>
            <person name="Klenk H.P."/>
            <person name="Lu M."/>
            <person name="Lucas S."/>
            <person name="Lapidus A."/>
            <person name="Copeland A."/>
            <person name="Pitluck S."/>
            <person name="Goodwin L.A."/>
            <person name="Han C."/>
            <person name="Tapia R."/>
            <person name="Brambilla E.M."/>
            <person name="Potter G."/>
            <person name="Land M."/>
            <person name="Ivanova N."/>
            <person name="Rohde M."/>
            <person name="Goker M."/>
            <person name="Detter J.C."/>
            <person name="Li W.J."/>
            <person name="Kyrpides N.C."/>
            <person name="Woyke T."/>
        </authorList>
    </citation>
    <scope>NUCLEOTIDE SEQUENCE [LARGE SCALE GENOMIC DNA]</scope>
    <source>
        <strain evidence="2 3">XMU15</strain>
    </source>
</reference>
<dbReference type="PANTHER" id="PTHR11544">
    <property type="entry name" value="COLD SHOCK DOMAIN CONTAINING PROTEINS"/>
    <property type="match status" value="1"/>
</dbReference>
<dbReference type="AlphaFoldDB" id="H5X6L8"/>
<dbReference type="SMART" id="SM00357">
    <property type="entry name" value="CSP"/>
    <property type="match status" value="1"/>
</dbReference>
<sequence length="137" mass="15229">MPITGKVVRFDEFRGYGFVAPDTGGEDVFIHVNDLDFDKSLLGPGARVEFEVEDGERGLKASHVQLLEQVPRGVTPVLGSARQRGDDEPSDALTEREYLEEVTEILLRAAPAATAEQILNIRQHLVRSARHHGWIVE</sequence>
<dbReference type="Pfam" id="PF00313">
    <property type="entry name" value="CSD"/>
    <property type="match status" value="1"/>
</dbReference>
<dbReference type="InterPro" id="IPR002059">
    <property type="entry name" value="CSP_DNA-bd"/>
</dbReference>
<dbReference type="PROSITE" id="PS51857">
    <property type="entry name" value="CSD_2"/>
    <property type="match status" value="1"/>
</dbReference>
<dbReference type="CDD" id="cd04458">
    <property type="entry name" value="CSP_CDS"/>
    <property type="match status" value="1"/>
</dbReference>
<dbReference type="eggNOG" id="COG1278">
    <property type="taxonomic scope" value="Bacteria"/>
</dbReference>
<name>H5X6L8_9PSEU</name>
<feature type="domain" description="CSD" evidence="1">
    <location>
        <begin position="2"/>
        <end position="66"/>
    </location>
</feature>